<dbReference type="AlphaFoldDB" id="A0A1B5L252"/>
<name>A0A1B5L252_USTVR</name>
<gene>
    <name evidence="2" type="ORF">UVI_02023810</name>
</gene>
<reference evidence="3" key="1">
    <citation type="journal article" date="2016" name="Genome Announc.">
        <title>Genome sequence of Ustilaginoidea virens IPU010, a rice pathogenic fungus causing false smut.</title>
        <authorList>
            <person name="Kumagai T."/>
            <person name="Ishii T."/>
            <person name="Terai G."/>
            <person name="Umemura M."/>
            <person name="Machida M."/>
            <person name="Asai K."/>
        </authorList>
    </citation>
    <scope>NUCLEOTIDE SEQUENCE [LARGE SCALE GENOMIC DNA]</scope>
    <source>
        <strain evidence="3">IPU010</strain>
    </source>
</reference>
<feature type="region of interest" description="Disordered" evidence="1">
    <location>
        <begin position="112"/>
        <end position="141"/>
    </location>
</feature>
<organism evidence="2 3">
    <name type="scientific">Ustilaginoidea virens</name>
    <name type="common">Rice false smut fungus</name>
    <name type="synonym">Villosiclava virens</name>
    <dbReference type="NCBI Taxonomy" id="1159556"/>
    <lineage>
        <taxon>Eukaryota</taxon>
        <taxon>Fungi</taxon>
        <taxon>Dikarya</taxon>
        <taxon>Ascomycota</taxon>
        <taxon>Pezizomycotina</taxon>
        <taxon>Sordariomycetes</taxon>
        <taxon>Hypocreomycetidae</taxon>
        <taxon>Hypocreales</taxon>
        <taxon>Clavicipitaceae</taxon>
        <taxon>Ustilaginoidea</taxon>
    </lineage>
</organism>
<proteinExistence type="predicted"/>
<dbReference type="EMBL" id="BBTG02000009">
    <property type="protein sequence ID" value="GAO16536.1"/>
    <property type="molecule type" value="Genomic_DNA"/>
</dbReference>
<evidence type="ECO:0000313" key="2">
    <source>
        <dbReference type="EMBL" id="GAO16536.1"/>
    </source>
</evidence>
<evidence type="ECO:0000256" key="1">
    <source>
        <dbReference type="SAM" id="MobiDB-lite"/>
    </source>
</evidence>
<accession>A0A1B5L252</accession>
<evidence type="ECO:0000313" key="3">
    <source>
        <dbReference type="Proteomes" id="UP000054053"/>
    </source>
</evidence>
<feature type="compositionally biased region" description="Polar residues" evidence="1">
    <location>
        <begin position="1"/>
        <end position="14"/>
    </location>
</feature>
<feature type="region of interest" description="Disordered" evidence="1">
    <location>
        <begin position="1"/>
        <end position="37"/>
    </location>
</feature>
<feature type="compositionally biased region" description="Polar residues" evidence="1">
    <location>
        <begin position="113"/>
        <end position="130"/>
    </location>
</feature>
<sequence>MSLAGSSDQPTPKGTEQGKVHAQSSSHDEVSTDDGYAPLISNVGIRCKNRTEPCPCGCSTVEGGGGGMAPTTTTNTGLSVSAISATPWTANAGENDQGGKCTATVLRKVKGASGSSVGRAQDGNQGSQPNAGPPRRSGRVGDNAYRLQAEGPKPQIMSDLRDLDVATVNNRRRATCRYKCSHDDNVRRASASSLMPTALVDDMDERAKARVDTRRIKPRQKLLRMKRARFPVL</sequence>
<protein>
    <submittedName>
        <fullName evidence="2">Uncharacterized protein</fullName>
    </submittedName>
</protein>
<dbReference type="Proteomes" id="UP000054053">
    <property type="component" value="Unassembled WGS sequence"/>
</dbReference>
<comment type="caution">
    <text evidence="2">The sequence shown here is derived from an EMBL/GenBank/DDBJ whole genome shotgun (WGS) entry which is preliminary data.</text>
</comment>